<dbReference type="EMBL" id="SRLO01001878">
    <property type="protein sequence ID" value="TNN34859.1"/>
    <property type="molecule type" value="Genomic_DNA"/>
</dbReference>
<sequence length="149" mass="15114">MTTTKECAAYININNNNNTVITTLQTKSTPSDKLTSSSQATFLRADQRSIGGFGSTTAACGRLAARLLPLGGPPASPGCQAEAFGHGQGRDGPSGTATGARGWDPSTGHLLGDAAARCLQPGGPGAAREVVEKVFLKQFVGGLAARTSP</sequence>
<organism evidence="2 3">
    <name type="scientific">Liparis tanakae</name>
    <name type="common">Tanaka's snailfish</name>
    <dbReference type="NCBI Taxonomy" id="230148"/>
    <lineage>
        <taxon>Eukaryota</taxon>
        <taxon>Metazoa</taxon>
        <taxon>Chordata</taxon>
        <taxon>Craniata</taxon>
        <taxon>Vertebrata</taxon>
        <taxon>Euteleostomi</taxon>
        <taxon>Actinopterygii</taxon>
        <taxon>Neopterygii</taxon>
        <taxon>Teleostei</taxon>
        <taxon>Neoteleostei</taxon>
        <taxon>Acanthomorphata</taxon>
        <taxon>Eupercaria</taxon>
        <taxon>Perciformes</taxon>
        <taxon>Cottioidei</taxon>
        <taxon>Cottales</taxon>
        <taxon>Liparidae</taxon>
        <taxon>Liparis</taxon>
    </lineage>
</organism>
<dbReference type="Proteomes" id="UP000314294">
    <property type="component" value="Unassembled WGS sequence"/>
</dbReference>
<keyword evidence="3" id="KW-1185">Reference proteome</keyword>
<feature type="region of interest" description="Disordered" evidence="1">
    <location>
        <begin position="78"/>
        <end position="106"/>
    </location>
</feature>
<reference evidence="2 3" key="1">
    <citation type="submission" date="2019-03" db="EMBL/GenBank/DDBJ databases">
        <title>First draft genome of Liparis tanakae, snailfish: a comprehensive survey of snailfish specific genes.</title>
        <authorList>
            <person name="Kim W."/>
            <person name="Song I."/>
            <person name="Jeong J.-H."/>
            <person name="Kim D."/>
            <person name="Kim S."/>
            <person name="Ryu S."/>
            <person name="Song J.Y."/>
            <person name="Lee S.K."/>
        </authorList>
    </citation>
    <scope>NUCLEOTIDE SEQUENCE [LARGE SCALE GENOMIC DNA]</scope>
    <source>
        <tissue evidence="2">Muscle</tissue>
    </source>
</reference>
<accession>A0A4Z2F145</accession>
<protein>
    <submittedName>
        <fullName evidence="2">Uncharacterized protein</fullName>
    </submittedName>
</protein>
<evidence type="ECO:0000256" key="1">
    <source>
        <dbReference type="SAM" id="MobiDB-lite"/>
    </source>
</evidence>
<comment type="caution">
    <text evidence="2">The sequence shown here is derived from an EMBL/GenBank/DDBJ whole genome shotgun (WGS) entry which is preliminary data.</text>
</comment>
<proteinExistence type="predicted"/>
<evidence type="ECO:0000313" key="2">
    <source>
        <dbReference type="EMBL" id="TNN34859.1"/>
    </source>
</evidence>
<dbReference type="AlphaFoldDB" id="A0A4Z2F145"/>
<evidence type="ECO:0000313" key="3">
    <source>
        <dbReference type="Proteomes" id="UP000314294"/>
    </source>
</evidence>
<name>A0A4Z2F145_9TELE</name>
<gene>
    <name evidence="2" type="ORF">EYF80_054981</name>
</gene>